<dbReference type="Proteomes" id="UP000287651">
    <property type="component" value="Unassembled WGS sequence"/>
</dbReference>
<accession>A0A427B6R7</accession>
<sequence>MLPPEVGVGTLRVENYEEGTLEKGLQSNLDQIEEQRVDAHLRALTYKNVVARLYNQRVHPRFIKMGDLVLRKAKVSNPTSSRGKLAPSRSLTWYEMEPINWLPEKESSFLGCDMYPT</sequence>
<gene>
    <name evidence="1" type="ORF">B296_00004034</name>
</gene>
<organism evidence="1 2">
    <name type="scientific">Ensete ventricosum</name>
    <name type="common">Abyssinian banana</name>
    <name type="synonym">Musa ensete</name>
    <dbReference type="NCBI Taxonomy" id="4639"/>
    <lineage>
        <taxon>Eukaryota</taxon>
        <taxon>Viridiplantae</taxon>
        <taxon>Streptophyta</taxon>
        <taxon>Embryophyta</taxon>
        <taxon>Tracheophyta</taxon>
        <taxon>Spermatophyta</taxon>
        <taxon>Magnoliopsida</taxon>
        <taxon>Liliopsida</taxon>
        <taxon>Zingiberales</taxon>
        <taxon>Musaceae</taxon>
        <taxon>Ensete</taxon>
    </lineage>
</organism>
<dbReference type="AlphaFoldDB" id="A0A427B6R7"/>
<dbReference type="EMBL" id="AMZH03000358">
    <property type="protein sequence ID" value="RRT84163.1"/>
    <property type="molecule type" value="Genomic_DNA"/>
</dbReference>
<name>A0A427B6R7_ENSVE</name>
<protein>
    <submittedName>
        <fullName evidence="1">Uncharacterized protein</fullName>
    </submittedName>
</protein>
<evidence type="ECO:0000313" key="2">
    <source>
        <dbReference type="Proteomes" id="UP000287651"/>
    </source>
</evidence>
<comment type="caution">
    <text evidence="1">The sequence shown here is derived from an EMBL/GenBank/DDBJ whole genome shotgun (WGS) entry which is preliminary data.</text>
</comment>
<reference evidence="1 2" key="1">
    <citation type="journal article" date="2014" name="Agronomy (Basel)">
        <title>A Draft Genome Sequence for Ensete ventricosum, the Drought-Tolerant Tree Against Hunger.</title>
        <authorList>
            <person name="Harrison J."/>
            <person name="Moore K.A."/>
            <person name="Paszkiewicz K."/>
            <person name="Jones T."/>
            <person name="Grant M."/>
            <person name="Ambacheew D."/>
            <person name="Muzemil S."/>
            <person name="Studholme D.J."/>
        </authorList>
    </citation>
    <scope>NUCLEOTIDE SEQUENCE [LARGE SCALE GENOMIC DNA]</scope>
</reference>
<evidence type="ECO:0000313" key="1">
    <source>
        <dbReference type="EMBL" id="RRT84163.1"/>
    </source>
</evidence>
<proteinExistence type="predicted"/>